<dbReference type="Proteomes" id="UP000198519">
    <property type="component" value="Unassembled WGS sequence"/>
</dbReference>
<name>A0A1I4S954_9GAMM</name>
<gene>
    <name evidence="2" type="ORF">SAMN04487963_3085</name>
</gene>
<dbReference type="InterPro" id="IPR018635">
    <property type="entry name" value="UPF0319"/>
</dbReference>
<organism evidence="2 3">
    <name type="scientific">Marinobacter zhejiangensis</name>
    <dbReference type="NCBI Taxonomy" id="488535"/>
    <lineage>
        <taxon>Bacteria</taxon>
        <taxon>Pseudomonadati</taxon>
        <taxon>Pseudomonadota</taxon>
        <taxon>Gammaproteobacteria</taxon>
        <taxon>Pseudomonadales</taxon>
        <taxon>Marinobacteraceae</taxon>
        <taxon>Marinobacter</taxon>
    </lineage>
</organism>
<evidence type="ECO:0000256" key="1">
    <source>
        <dbReference type="SAM" id="Phobius"/>
    </source>
</evidence>
<protein>
    <submittedName>
        <fullName evidence="2">Uncharacterized conserved protein YccT, UPF0319 family</fullName>
    </submittedName>
</protein>
<dbReference type="PROSITE" id="PS51257">
    <property type="entry name" value="PROKAR_LIPOPROTEIN"/>
    <property type="match status" value="1"/>
</dbReference>
<evidence type="ECO:0000313" key="2">
    <source>
        <dbReference type="EMBL" id="SFM60871.1"/>
    </source>
</evidence>
<keyword evidence="1" id="KW-0812">Transmembrane</keyword>
<keyword evidence="1" id="KW-0472">Membrane</keyword>
<dbReference type="Pfam" id="PF09829">
    <property type="entry name" value="DUF2057"/>
    <property type="match status" value="1"/>
</dbReference>
<dbReference type="EMBL" id="FOUE01000005">
    <property type="protein sequence ID" value="SFM60871.1"/>
    <property type="molecule type" value="Genomic_DNA"/>
</dbReference>
<accession>A0A1I4S954</accession>
<sequence>MHQRNRYGTSPAGIRGYALVFIAVVMTALSGCSSTLKRVQTWEGGDVDASQLAILKAPGQIEVVEVNGHDVGNFLLEDLALDYELLPGQNVIVFQYKTIWSKNTAVERGESKVNIVESGPQQFVLDVRAGEEYSFVLPEPQNYREAEAMAQNFRAQLADGSGRIVASSEAYREPVDAVATTGVSGMPGSVPVVPMVPGGDLNALDGLKVLWERASADEKREFLRWAFQ</sequence>
<dbReference type="AlphaFoldDB" id="A0A1I4S954"/>
<keyword evidence="1" id="KW-1133">Transmembrane helix</keyword>
<evidence type="ECO:0000313" key="3">
    <source>
        <dbReference type="Proteomes" id="UP000198519"/>
    </source>
</evidence>
<feature type="transmembrane region" description="Helical" evidence="1">
    <location>
        <begin position="12"/>
        <end position="31"/>
    </location>
</feature>
<reference evidence="3" key="1">
    <citation type="submission" date="2016-10" db="EMBL/GenBank/DDBJ databases">
        <authorList>
            <person name="Varghese N."/>
            <person name="Submissions S."/>
        </authorList>
    </citation>
    <scope>NUCLEOTIDE SEQUENCE [LARGE SCALE GENOMIC DNA]</scope>
    <source>
        <strain evidence="3">CGMCC 1.7061</strain>
    </source>
</reference>
<dbReference type="OrthoDB" id="6363842at2"/>
<proteinExistence type="predicted"/>
<keyword evidence="3" id="KW-1185">Reference proteome</keyword>